<dbReference type="SUPFAM" id="SSF48208">
    <property type="entry name" value="Six-hairpin glycosidases"/>
    <property type="match status" value="1"/>
</dbReference>
<accession>A0A433D6G3</accession>
<gene>
    <name evidence="1" type="ORF">BC936DRAFT_146937</name>
</gene>
<dbReference type="AlphaFoldDB" id="A0A433D6G3"/>
<evidence type="ECO:0000313" key="1">
    <source>
        <dbReference type="EMBL" id="RUP46457.1"/>
    </source>
</evidence>
<keyword evidence="2" id="KW-1185">Reference proteome</keyword>
<organism evidence="1 2">
    <name type="scientific">Jimgerdemannia flammicorona</name>
    <dbReference type="NCBI Taxonomy" id="994334"/>
    <lineage>
        <taxon>Eukaryota</taxon>
        <taxon>Fungi</taxon>
        <taxon>Fungi incertae sedis</taxon>
        <taxon>Mucoromycota</taxon>
        <taxon>Mucoromycotina</taxon>
        <taxon>Endogonomycetes</taxon>
        <taxon>Endogonales</taxon>
        <taxon>Endogonaceae</taxon>
        <taxon>Jimgerdemannia</taxon>
    </lineage>
</organism>
<dbReference type="OrthoDB" id="7771656at2759"/>
<reference evidence="1 2" key="1">
    <citation type="journal article" date="2018" name="New Phytol.">
        <title>Phylogenomics of Endogonaceae and evolution of mycorrhizas within Mucoromycota.</title>
        <authorList>
            <person name="Chang Y."/>
            <person name="Desiro A."/>
            <person name="Na H."/>
            <person name="Sandor L."/>
            <person name="Lipzen A."/>
            <person name="Clum A."/>
            <person name="Barry K."/>
            <person name="Grigoriev I.V."/>
            <person name="Martin F.M."/>
            <person name="Stajich J.E."/>
            <person name="Smith M.E."/>
            <person name="Bonito G."/>
            <person name="Spatafora J.W."/>
        </authorList>
    </citation>
    <scope>NUCLEOTIDE SEQUENCE [LARGE SCALE GENOMIC DNA]</scope>
    <source>
        <strain evidence="1 2">GMNB39</strain>
    </source>
</reference>
<dbReference type="Pfam" id="PF06824">
    <property type="entry name" value="Glyco_hydro_125"/>
    <property type="match status" value="1"/>
</dbReference>
<dbReference type="Gene3D" id="1.50.10.10">
    <property type="match status" value="1"/>
</dbReference>
<name>A0A433D6G3_9FUNG</name>
<dbReference type="EMBL" id="RBNI01005822">
    <property type="protein sequence ID" value="RUP46457.1"/>
    <property type="molecule type" value="Genomic_DNA"/>
</dbReference>
<dbReference type="GO" id="GO:0003824">
    <property type="term" value="F:catalytic activity"/>
    <property type="evidence" value="ECO:0007669"/>
    <property type="project" value="UniProtKB-ARBA"/>
</dbReference>
<comment type="caution">
    <text evidence="1">The sequence shown here is derived from an EMBL/GenBank/DDBJ whole genome shotgun (WGS) entry which is preliminary data.</text>
</comment>
<dbReference type="Proteomes" id="UP000268093">
    <property type="component" value="Unassembled WGS sequence"/>
</dbReference>
<dbReference type="InterPro" id="IPR008313">
    <property type="entry name" value="GH125"/>
</dbReference>
<sequence>MPTSRRCSRCLISASSRRTTPYTKTRGGLSCRRRTHTSSRARTGLAWAGHTRCISDFGVVFVWTGLVKPSSSDKIFAEFNAHLPHVGRTREGVANVANDADCVRLDTVLTGPFAQILTSQSDEEILDALKIIVENTDGTGLMHEAFNVFDNTGLLKGFLFWITRHGCRSGVSFERDYTRPWFAWSNTLLGEAILEIAKERPYLIFEKKLAP</sequence>
<evidence type="ECO:0000313" key="2">
    <source>
        <dbReference type="Proteomes" id="UP000268093"/>
    </source>
</evidence>
<protein>
    <submittedName>
        <fullName evidence="1">Uncharacterized protein</fullName>
    </submittedName>
</protein>
<dbReference type="InterPro" id="IPR012341">
    <property type="entry name" value="6hp_glycosidase-like_sf"/>
</dbReference>
<dbReference type="PANTHER" id="PTHR31047">
    <property type="entry name" value="MEIOTICALLY UP-REGULATED GENE 157 PROTEIN"/>
    <property type="match status" value="1"/>
</dbReference>
<proteinExistence type="predicted"/>
<dbReference type="PANTHER" id="PTHR31047:SF0">
    <property type="entry name" value="MEIOTICALLY UP-REGULATED GENE 157 PROTEIN"/>
    <property type="match status" value="1"/>
</dbReference>
<dbReference type="InterPro" id="IPR008928">
    <property type="entry name" value="6-hairpin_glycosidase_sf"/>
</dbReference>
<dbReference type="GO" id="GO:0005975">
    <property type="term" value="P:carbohydrate metabolic process"/>
    <property type="evidence" value="ECO:0007669"/>
    <property type="project" value="InterPro"/>
</dbReference>